<proteinExistence type="predicted"/>
<organism evidence="1">
    <name type="scientific">Brevibacillus laterosporus</name>
    <name type="common">Bacillus laterosporus</name>
    <dbReference type="NCBI Taxonomy" id="1465"/>
    <lineage>
        <taxon>Bacteria</taxon>
        <taxon>Bacillati</taxon>
        <taxon>Bacillota</taxon>
        <taxon>Bacilli</taxon>
        <taxon>Bacillales</taxon>
        <taxon>Paenibacillaceae</taxon>
        <taxon>Brevibacillus</taxon>
    </lineage>
</organism>
<accession>A0A0F7BZU2</accession>
<dbReference type="AlphaFoldDB" id="A0A0F7BZU2"/>
<sequence>MYRNEGFKESYLFLKNELIHSITRAITVEKISNLKKAIQKSVGAILIIPITRIIKKTNTLGLKKNAFTLTSPQKHFTTLFQINNKK</sequence>
<dbReference type="RefSeq" id="WP_031412651.1">
    <property type="nucleotide sequence ID" value="NZ_CP011074.1"/>
</dbReference>
<evidence type="ECO:0000313" key="1">
    <source>
        <dbReference type="EMBL" id="AKF93744.1"/>
    </source>
</evidence>
<dbReference type="EMBL" id="CP011074">
    <property type="protein sequence ID" value="AKF93744.1"/>
    <property type="molecule type" value="Genomic_DNA"/>
</dbReference>
<protein>
    <submittedName>
        <fullName evidence="1">Uncharacterized protein</fullName>
    </submittedName>
</protein>
<reference evidence="1" key="1">
    <citation type="submission" date="2015-03" db="EMBL/GenBank/DDBJ databases">
        <title>MIGS Cultured Bacterial/Archaeal sample from Brevibacillus laterosporus.</title>
        <authorList>
            <person name="Zeng D."/>
            <person name="Zhu L."/>
            <person name="Dong G."/>
            <person name="Ye W."/>
            <person name="Ren D."/>
            <person name="Wu L."/>
            <person name="Xu J."/>
            <person name="Li G."/>
            <person name="Guo L."/>
        </authorList>
    </citation>
    <scope>NUCLEOTIDE SEQUENCE</scope>
    <source>
        <strain evidence="1">B9</strain>
    </source>
</reference>
<gene>
    <name evidence="1" type="ORF">EX87_08945</name>
</gene>
<name>A0A0F7BZU2_BRELA</name>